<comment type="caution">
    <text evidence="1">The sequence shown here is derived from an EMBL/GenBank/DDBJ whole genome shotgun (WGS) entry which is preliminary data.</text>
</comment>
<evidence type="ECO:0000313" key="2">
    <source>
        <dbReference type="Proteomes" id="UP001373714"/>
    </source>
</evidence>
<reference evidence="1 2" key="1">
    <citation type="submission" date="2019-10" db="EMBL/GenBank/DDBJ databases">
        <authorList>
            <person name="Palmer J.M."/>
        </authorList>
    </citation>
    <scope>NUCLEOTIDE SEQUENCE [LARGE SCALE GENOMIC DNA]</scope>
    <source>
        <strain evidence="1 2">TWF730</strain>
    </source>
</reference>
<dbReference type="Proteomes" id="UP001373714">
    <property type="component" value="Unassembled WGS sequence"/>
</dbReference>
<name>A0AAV9UAH0_9PEZI</name>
<gene>
    <name evidence="1" type="ORF">TWF730_002598</name>
</gene>
<evidence type="ECO:0000313" key="1">
    <source>
        <dbReference type="EMBL" id="KAK6338535.1"/>
    </source>
</evidence>
<proteinExistence type="predicted"/>
<dbReference type="EMBL" id="JAVHNS010000012">
    <property type="protein sequence ID" value="KAK6338535.1"/>
    <property type="molecule type" value="Genomic_DNA"/>
</dbReference>
<accession>A0AAV9UAH0</accession>
<dbReference type="AlphaFoldDB" id="A0AAV9UAH0"/>
<sequence>MRRPIPPKAPPIRKNSSAILHHLGPVQDVKKVPKTSFYQNVFSAQGLHPPTRQREEEEDGLDEEEREWRFRFCLNIPLDQGVGDFLRQNPNAAADIFFPEWVEPGAATQPYYGELD</sequence>
<organism evidence="1 2">
    <name type="scientific">Orbilia blumenaviensis</name>
    <dbReference type="NCBI Taxonomy" id="1796055"/>
    <lineage>
        <taxon>Eukaryota</taxon>
        <taxon>Fungi</taxon>
        <taxon>Dikarya</taxon>
        <taxon>Ascomycota</taxon>
        <taxon>Pezizomycotina</taxon>
        <taxon>Orbiliomycetes</taxon>
        <taxon>Orbiliales</taxon>
        <taxon>Orbiliaceae</taxon>
        <taxon>Orbilia</taxon>
    </lineage>
</organism>
<keyword evidence="2" id="KW-1185">Reference proteome</keyword>
<protein>
    <submittedName>
        <fullName evidence="1">Uncharacterized protein</fullName>
    </submittedName>
</protein>